<organism evidence="1 2">
    <name type="scientific">Phocaeicola vulgatus</name>
    <name type="common">Bacteroides vulgatus</name>
    <dbReference type="NCBI Taxonomy" id="821"/>
    <lineage>
        <taxon>Bacteria</taxon>
        <taxon>Pseudomonadati</taxon>
        <taxon>Bacteroidota</taxon>
        <taxon>Bacteroidia</taxon>
        <taxon>Bacteroidales</taxon>
        <taxon>Bacteroidaceae</taxon>
        <taxon>Phocaeicola</taxon>
    </lineage>
</organism>
<proteinExistence type="predicted"/>
<name>A0AAE4L9M5_PHOVU</name>
<dbReference type="AlphaFoldDB" id="A0AAE4L9M5"/>
<evidence type="ECO:0000313" key="2">
    <source>
        <dbReference type="Proteomes" id="UP001181239"/>
    </source>
</evidence>
<protein>
    <submittedName>
        <fullName evidence="1">Uncharacterized protein</fullName>
    </submittedName>
</protein>
<dbReference type="RefSeq" id="WP_195601153.1">
    <property type="nucleotide sequence ID" value="NZ_JAWDET010000006.1"/>
</dbReference>
<evidence type="ECO:0000313" key="1">
    <source>
        <dbReference type="EMBL" id="MDU0241758.1"/>
    </source>
</evidence>
<gene>
    <name evidence="1" type="ORF">RVH43_14260</name>
</gene>
<dbReference type="EMBL" id="JAWDET010000006">
    <property type="protein sequence ID" value="MDU0241758.1"/>
    <property type="molecule type" value="Genomic_DNA"/>
</dbReference>
<dbReference type="Proteomes" id="UP001181239">
    <property type="component" value="Unassembled WGS sequence"/>
</dbReference>
<comment type="caution">
    <text evidence="1">The sequence shown here is derived from an EMBL/GenBank/DDBJ whole genome shotgun (WGS) entry which is preliminary data.</text>
</comment>
<sequence length="85" mass="9895">MNTQSEQLSGQSTAYIATNKDGSSFIYLHMPMRGKFIPKWFPIDTNFFPIDSDELRESIGEENIPSWKEEPKEIKITIIFKPVRE</sequence>
<accession>A0AAE4L9M5</accession>
<reference evidence="1" key="1">
    <citation type="submission" date="2023-10" db="EMBL/GenBank/DDBJ databases">
        <title>Genome of Potential pathogenic bacteria in Crohn's disease.</title>
        <authorList>
            <person name="Rodriguez-Palacios A."/>
        </authorList>
    </citation>
    <scope>NUCLEOTIDE SEQUENCE</scope>
    <source>
        <strain evidence="1">CavFT-hAR11</strain>
    </source>
</reference>